<dbReference type="SUPFAM" id="SSF52467">
    <property type="entry name" value="DHS-like NAD/FAD-binding domain"/>
    <property type="match status" value="1"/>
</dbReference>
<evidence type="ECO:0000313" key="2">
    <source>
        <dbReference type="Proteomes" id="UP000054466"/>
    </source>
</evidence>
<dbReference type="GeneID" id="27343400"/>
<dbReference type="EMBL" id="KN847041">
    <property type="protein sequence ID" value="KIW32677.1"/>
    <property type="molecule type" value="Genomic_DNA"/>
</dbReference>
<keyword evidence="2" id="KW-1185">Reference proteome</keyword>
<evidence type="ECO:0000313" key="1">
    <source>
        <dbReference type="EMBL" id="KIW32677.1"/>
    </source>
</evidence>
<dbReference type="VEuPathDB" id="FungiDB:PV07_04206"/>
<sequence length="345" mass="39063">MAAPCRAPSWKGLVEEILQSTLENGLDIQQISADDLAKFPPGILPLLRTLPIELPEVDVEPVPSDNPEHFEFNMKGVLRFDHEQAARARNILDALENGATDPETLTQGVDICYELGGQRLFVLITSILYRHNRQPSEIHEIIARLAKPDARGLGWDSIITYNFDNFMEIALTDAAVPNAGWAMKGDRMCGDPCWLAIENQGRNPSARHQAVYHLHGYTPKKRFNIAGVGFVLADSQFKSRYAEGQPITPIFRLVENKYLGKPNHVALYVGCSFQDKYMNGLVKASFDRCYGRYHYALMKWPTKRNGKEPTQEEIRDASKQYLEIGVRPIWFDEFGEEKGLLERLA</sequence>
<dbReference type="HOGENOM" id="CLU_804119_0_0_1"/>
<dbReference type="RefSeq" id="XP_016252893.1">
    <property type="nucleotide sequence ID" value="XM_016390991.1"/>
</dbReference>
<organism evidence="1 2">
    <name type="scientific">Cladophialophora immunda</name>
    <dbReference type="NCBI Taxonomy" id="569365"/>
    <lineage>
        <taxon>Eukaryota</taxon>
        <taxon>Fungi</taxon>
        <taxon>Dikarya</taxon>
        <taxon>Ascomycota</taxon>
        <taxon>Pezizomycotina</taxon>
        <taxon>Eurotiomycetes</taxon>
        <taxon>Chaetothyriomycetidae</taxon>
        <taxon>Chaetothyriales</taxon>
        <taxon>Herpotrichiellaceae</taxon>
        <taxon>Cladophialophora</taxon>
    </lineage>
</organism>
<dbReference type="Pfam" id="PF13289">
    <property type="entry name" value="SIR2_2"/>
    <property type="match status" value="1"/>
</dbReference>
<gene>
    <name evidence="1" type="ORF">PV07_04206</name>
</gene>
<proteinExistence type="predicted"/>
<accession>A0A0D2B524</accession>
<reference evidence="1 2" key="1">
    <citation type="submission" date="2015-01" db="EMBL/GenBank/DDBJ databases">
        <title>The Genome Sequence of Cladophialophora immunda CBS83496.</title>
        <authorList>
            <consortium name="The Broad Institute Genomics Platform"/>
            <person name="Cuomo C."/>
            <person name="de Hoog S."/>
            <person name="Gorbushina A."/>
            <person name="Stielow B."/>
            <person name="Teixiera M."/>
            <person name="Abouelleil A."/>
            <person name="Chapman S.B."/>
            <person name="Priest M."/>
            <person name="Young S.K."/>
            <person name="Wortman J."/>
            <person name="Nusbaum C."/>
            <person name="Birren B."/>
        </authorList>
    </citation>
    <scope>NUCLEOTIDE SEQUENCE [LARGE SCALE GENOMIC DNA]</scope>
    <source>
        <strain evidence="1 2">CBS 83496</strain>
    </source>
</reference>
<dbReference type="Proteomes" id="UP000054466">
    <property type="component" value="Unassembled WGS sequence"/>
</dbReference>
<dbReference type="OrthoDB" id="4467235at2759"/>
<dbReference type="AlphaFoldDB" id="A0A0D2B524"/>
<name>A0A0D2B524_9EURO</name>
<protein>
    <submittedName>
        <fullName evidence="1">Uncharacterized protein</fullName>
    </submittedName>
</protein>
<dbReference type="InterPro" id="IPR029035">
    <property type="entry name" value="DHS-like_NAD/FAD-binding_dom"/>
</dbReference>